<dbReference type="InterPro" id="IPR036291">
    <property type="entry name" value="NAD(P)-bd_dom_sf"/>
</dbReference>
<keyword evidence="5" id="KW-1185">Reference proteome</keyword>
<dbReference type="FunFam" id="3.40.50.720:FF:000084">
    <property type="entry name" value="Short-chain dehydrogenase reductase"/>
    <property type="match status" value="1"/>
</dbReference>
<dbReference type="PANTHER" id="PTHR48107">
    <property type="entry name" value="NADPH-DEPENDENT ALDEHYDE REDUCTASE-LIKE PROTEIN, CHLOROPLASTIC-RELATED"/>
    <property type="match status" value="1"/>
</dbReference>
<dbReference type="GO" id="GO:0016614">
    <property type="term" value="F:oxidoreductase activity, acting on CH-OH group of donors"/>
    <property type="evidence" value="ECO:0007669"/>
    <property type="project" value="UniProtKB-ARBA"/>
</dbReference>
<dbReference type="PRINTS" id="PR00081">
    <property type="entry name" value="GDHRDH"/>
</dbReference>
<evidence type="ECO:0000256" key="2">
    <source>
        <dbReference type="ARBA" id="ARBA00023002"/>
    </source>
</evidence>
<dbReference type="OrthoDB" id="1393670at2759"/>
<dbReference type="InterPro" id="IPR002347">
    <property type="entry name" value="SDR_fam"/>
</dbReference>
<dbReference type="PANTHER" id="PTHR48107:SF26">
    <property type="entry name" value="OXIDOREDUCTASE, SHORT-CHAIN DEHYDROGENASE_REDUCTASE FAMILY (AFU_ORTHOLOGUE AFUA_4G05870)"/>
    <property type="match status" value="1"/>
</dbReference>
<comment type="similarity">
    <text evidence="1">Belongs to the short-chain dehydrogenases/reductases (SDR) family.</text>
</comment>
<dbReference type="Proteomes" id="UP000736335">
    <property type="component" value="Unassembled WGS sequence"/>
</dbReference>
<evidence type="ECO:0000313" key="4">
    <source>
        <dbReference type="EMBL" id="KAF9789221.1"/>
    </source>
</evidence>
<proteinExistence type="inferred from homology"/>
<organism evidence="4 5">
    <name type="scientific">Thelephora terrestris</name>
    <dbReference type="NCBI Taxonomy" id="56493"/>
    <lineage>
        <taxon>Eukaryota</taxon>
        <taxon>Fungi</taxon>
        <taxon>Dikarya</taxon>
        <taxon>Basidiomycota</taxon>
        <taxon>Agaricomycotina</taxon>
        <taxon>Agaricomycetes</taxon>
        <taxon>Thelephorales</taxon>
        <taxon>Thelephoraceae</taxon>
        <taxon>Thelephora</taxon>
    </lineage>
</organism>
<protein>
    <submittedName>
        <fullName evidence="4">NAD(P)-binding protein</fullName>
    </submittedName>
</protein>
<accession>A0A9P6HK44</accession>
<sequence length="311" mass="33903">MTSQQSQQIPKEFEKDFIPPLQEQDALPGKQWKLDPPPIDDITADGKPYKPAGKLEGRKVIITGGDSGIGRAIALLFALEGADLTVTYLPEEHQDVKDTADLIRKKTNDSRKFQFLPADLTKEDVCQAIVQKHLEYFGGQLDTLICNHGNQDAVSDITELDAKHWLDTFDTNLHSFFYLTKAAIPHLEKSPTKQPTIVFNDSINAFKGHPSLVDYTATKGAILGFARSLNAQLVGKSGIRVNCVAPGPIWTPLIPPSMTKESKEQFGLKTTMGRAGQPVEVATCFVFLASADSSYISGQTLHPNGGVVVGS</sequence>
<gene>
    <name evidence="4" type="ORF">BJ322DRAFT_526876</name>
</gene>
<keyword evidence="2" id="KW-0560">Oxidoreductase</keyword>
<evidence type="ECO:0000256" key="3">
    <source>
        <dbReference type="SAM" id="MobiDB-lite"/>
    </source>
</evidence>
<comment type="caution">
    <text evidence="4">The sequence shown here is derived from an EMBL/GenBank/DDBJ whole genome shotgun (WGS) entry which is preliminary data.</text>
</comment>
<reference evidence="4" key="1">
    <citation type="journal article" date="2020" name="Nat. Commun.">
        <title>Large-scale genome sequencing of mycorrhizal fungi provides insights into the early evolution of symbiotic traits.</title>
        <authorList>
            <person name="Miyauchi S."/>
            <person name="Kiss E."/>
            <person name="Kuo A."/>
            <person name="Drula E."/>
            <person name="Kohler A."/>
            <person name="Sanchez-Garcia M."/>
            <person name="Morin E."/>
            <person name="Andreopoulos B."/>
            <person name="Barry K.W."/>
            <person name="Bonito G."/>
            <person name="Buee M."/>
            <person name="Carver A."/>
            <person name="Chen C."/>
            <person name="Cichocki N."/>
            <person name="Clum A."/>
            <person name="Culley D."/>
            <person name="Crous P.W."/>
            <person name="Fauchery L."/>
            <person name="Girlanda M."/>
            <person name="Hayes R.D."/>
            <person name="Keri Z."/>
            <person name="LaButti K."/>
            <person name="Lipzen A."/>
            <person name="Lombard V."/>
            <person name="Magnuson J."/>
            <person name="Maillard F."/>
            <person name="Murat C."/>
            <person name="Nolan M."/>
            <person name="Ohm R.A."/>
            <person name="Pangilinan J."/>
            <person name="Pereira M.F."/>
            <person name="Perotto S."/>
            <person name="Peter M."/>
            <person name="Pfister S."/>
            <person name="Riley R."/>
            <person name="Sitrit Y."/>
            <person name="Stielow J.B."/>
            <person name="Szollosi G."/>
            <person name="Zifcakova L."/>
            <person name="Stursova M."/>
            <person name="Spatafora J.W."/>
            <person name="Tedersoo L."/>
            <person name="Vaario L.M."/>
            <person name="Yamada A."/>
            <person name="Yan M."/>
            <person name="Wang P."/>
            <person name="Xu J."/>
            <person name="Bruns T."/>
            <person name="Baldrian P."/>
            <person name="Vilgalys R."/>
            <person name="Dunand C."/>
            <person name="Henrissat B."/>
            <person name="Grigoriev I.V."/>
            <person name="Hibbett D."/>
            <person name="Nagy L.G."/>
            <person name="Martin F.M."/>
        </authorList>
    </citation>
    <scope>NUCLEOTIDE SEQUENCE</scope>
    <source>
        <strain evidence="4">UH-Tt-Lm1</strain>
    </source>
</reference>
<evidence type="ECO:0000256" key="1">
    <source>
        <dbReference type="ARBA" id="ARBA00006484"/>
    </source>
</evidence>
<reference evidence="4" key="2">
    <citation type="submission" date="2020-11" db="EMBL/GenBank/DDBJ databases">
        <authorList>
            <consortium name="DOE Joint Genome Institute"/>
            <person name="Kuo A."/>
            <person name="Miyauchi S."/>
            <person name="Kiss E."/>
            <person name="Drula E."/>
            <person name="Kohler A."/>
            <person name="Sanchez-Garcia M."/>
            <person name="Andreopoulos B."/>
            <person name="Barry K.W."/>
            <person name="Bonito G."/>
            <person name="Buee M."/>
            <person name="Carver A."/>
            <person name="Chen C."/>
            <person name="Cichocki N."/>
            <person name="Clum A."/>
            <person name="Culley D."/>
            <person name="Crous P.W."/>
            <person name="Fauchery L."/>
            <person name="Girlanda M."/>
            <person name="Hayes R."/>
            <person name="Keri Z."/>
            <person name="Labutti K."/>
            <person name="Lipzen A."/>
            <person name="Lombard V."/>
            <person name="Magnuson J."/>
            <person name="Maillard F."/>
            <person name="Morin E."/>
            <person name="Murat C."/>
            <person name="Nolan M."/>
            <person name="Ohm R."/>
            <person name="Pangilinan J."/>
            <person name="Pereira M."/>
            <person name="Perotto S."/>
            <person name="Peter M."/>
            <person name="Riley R."/>
            <person name="Sitrit Y."/>
            <person name="Stielow B."/>
            <person name="Szollosi G."/>
            <person name="Zifcakova L."/>
            <person name="Stursova M."/>
            <person name="Spatafora J.W."/>
            <person name="Tedersoo L."/>
            <person name="Vaario L.-M."/>
            <person name="Yamada A."/>
            <person name="Yan M."/>
            <person name="Wang P."/>
            <person name="Xu J."/>
            <person name="Bruns T."/>
            <person name="Baldrian P."/>
            <person name="Vilgalys R."/>
            <person name="Henrissat B."/>
            <person name="Grigoriev I.V."/>
            <person name="Hibbett D."/>
            <person name="Nagy L.G."/>
            <person name="Martin F.M."/>
        </authorList>
    </citation>
    <scope>NUCLEOTIDE SEQUENCE</scope>
    <source>
        <strain evidence="4">UH-Tt-Lm1</strain>
    </source>
</reference>
<evidence type="ECO:0000313" key="5">
    <source>
        <dbReference type="Proteomes" id="UP000736335"/>
    </source>
</evidence>
<feature type="region of interest" description="Disordered" evidence="3">
    <location>
        <begin position="1"/>
        <end position="48"/>
    </location>
</feature>
<dbReference type="EMBL" id="WIUZ02000003">
    <property type="protein sequence ID" value="KAF9789221.1"/>
    <property type="molecule type" value="Genomic_DNA"/>
</dbReference>
<dbReference type="SUPFAM" id="SSF51735">
    <property type="entry name" value="NAD(P)-binding Rossmann-fold domains"/>
    <property type="match status" value="1"/>
</dbReference>
<dbReference type="Pfam" id="PF13561">
    <property type="entry name" value="adh_short_C2"/>
    <property type="match status" value="1"/>
</dbReference>
<name>A0A9P6HK44_9AGAM</name>
<dbReference type="AlphaFoldDB" id="A0A9P6HK44"/>
<dbReference type="Gene3D" id="3.40.50.720">
    <property type="entry name" value="NAD(P)-binding Rossmann-like Domain"/>
    <property type="match status" value="1"/>
</dbReference>